<feature type="region of interest" description="Disordered" evidence="1">
    <location>
        <begin position="68"/>
        <end position="94"/>
    </location>
</feature>
<dbReference type="AlphaFoldDB" id="A0A0D7A5R6"/>
<feature type="region of interest" description="Disordered" evidence="1">
    <location>
        <begin position="1"/>
        <end position="24"/>
    </location>
</feature>
<gene>
    <name evidence="2" type="ORF">FISHEDRAFT_47477</name>
</gene>
<evidence type="ECO:0000313" key="2">
    <source>
        <dbReference type="EMBL" id="KIY46332.1"/>
    </source>
</evidence>
<proteinExistence type="predicted"/>
<name>A0A0D7A5R6_9AGAR</name>
<dbReference type="EMBL" id="KN882035">
    <property type="protein sequence ID" value="KIY46332.1"/>
    <property type="molecule type" value="Genomic_DNA"/>
</dbReference>
<accession>A0A0D7A5R6</accession>
<dbReference type="OrthoDB" id="354769at2759"/>
<keyword evidence="3" id="KW-1185">Reference proteome</keyword>
<dbReference type="Proteomes" id="UP000054144">
    <property type="component" value="Unassembled WGS sequence"/>
</dbReference>
<protein>
    <submittedName>
        <fullName evidence="2">Uncharacterized protein</fullName>
    </submittedName>
</protein>
<organism evidence="2 3">
    <name type="scientific">Fistulina hepatica ATCC 64428</name>
    <dbReference type="NCBI Taxonomy" id="1128425"/>
    <lineage>
        <taxon>Eukaryota</taxon>
        <taxon>Fungi</taxon>
        <taxon>Dikarya</taxon>
        <taxon>Basidiomycota</taxon>
        <taxon>Agaricomycotina</taxon>
        <taxon>Agaricomycetes</taxon>
        <taxon>Agaricomycetidae</taxon>
        <taxon>Agaricales</taxon>
        <taxon>Fistulinaceae</taxon>
        <taxon>Fistulina</taxon>
    </lineage>
</organism>
<evidence type="ECO:0000256" key="1">
    <source>
        <dbReference type="SAM" id="MobiDB-lite"/>
    </source>
</evidence>
<sequence>MKFRNKGFDAPRPGSSESSDLLLPRPRSGSVVYHNFQHSLNSLHDILDRDDRESLARLHSYLNELDDSATPLQAQDEHDKRSSRSSRRNTISSVKSVRRRSLPISISSGISGLDSLSFEYPEFRTQPDVTDFQWRRRKATKLTQFFGVDYRDLIDDVLESFENGLEYERKRGTINQEEAQVSCLPALLRCLCYIE</sequence>
<evidence type="ECO:0000313" key="3">
    <source>
        <dbReference type="Proteomes" id="UP000054144"/>
    </source>
</evidence>
<reference evidence="2 3" key="1">
    <citation type="journal article" date="2015" name="Fungal Genet. Biol.">
        <title>Evolution of novel wood decay mechanisms in Agaricales revealed by the genome sequences of Fistulina hepatica and Cylindrobasidium torrendii.</title>
        <authorList>
            <person name="Floudas D."/>
            <person name="Held B.W."/>
            <person name="Riley R."/>
            <person name="Nagy L.G."/>
            <person name="Koehler G."/>
            <person name="Ransdell A.S."/>
            <person name="Younus H."/>
            <person name="Chow J."/>
            <person name="Chiniquy J."/>
            <person name="Lipzen A."/>
            <person name="Tritt A."/>
            <person name="Sun H."/>
            <person name="Haridas S."/>
            <person name="LaButti K."/>
            <person name="Ohm R.A."/>
            <person name="Kues U."/>
            <person name="Blanchette R.A."/>
            <person name="Grigoriev I.V."/>
            <person name="Minto R.E."/>
            <person name="Hibbett D.S."/>
        </authorList>
    </citation>
    <scope>NUCLEOTIDE SEQUENCE [LARGE SCALE GENOMIC DNA]</scope>
    <source>
        <strain evidence="2 3">ATCC 64428</strain>
    </source>
</reference>